<organism evidence="3 4">
    <name type="scientific">Puccinia sorghi</name>
    <dbReference type="NCBI Taxonomy" id="27349"/>
    <lineage>
        <taxon>Eukaryota</taxon>
        <taxon>Fungi</taxon>
        <taxon>Dikarya</taxon>
        <taxon>Basidiomycota</taxon>
        <taxon>Pucciniomycotina</taxon>
        <taxon>Pucciniomycetes</taxon>
        <taxon>Pucciniales</taxon>
        <taxon>Pucciniaceae</taxon>
        <taxon>Puccinia</taxon>
    </lineage>
</organism>
<sequence>MKPHSKLKSLHFNNLSTNSHHQTQIIPPFCLVRLELTHKDQPYSSLIPVASHSNPLLFFFSSIRVFVEIYASFHLTGSASTAAHATTAESLTQILRVQMMPPPSQSYPARLCHPQKYQLLQIQVVFPIKLFSYFLLLFSLNPFLSSISISFNSGFLYDSFFFSIPMFVISSSRLTFLISDPNSMKTFGSFSLFVLLDFISSNILFQFIGSIVWRIFCGFNIGLIEGFKWFYGWHNSSADNAKKGISDGFDGQPRSFHIPLRLLKYFSWLSTLYGSDVWEGQIGQTSRVKTLVKRPCIFQPSSDSQNYIGQPINIVRQNSTKQEKNLPSDSETESQNTPIDSKKNGKNPEKNPPTFSKSTLDPRSSQSLMISGSTYYLGIHSDLLVLLKGFIVDLEWGKVLRISRDRCQEKEGSPRLTTVSSNRLLIEYVDGAHMIKLLKQEAHNLLESTIVTVKFAVFKYYHQKAINKVFRLPVSSLHSSKTMTDTKEGLQVNSTEREKDRKLKQNPALMPNWECTSGDMKFLNLIKYPASCLVTPDNHAWCITVSLFFSLKFHTVPLKNQSGICALLL</sequence>
<feature type="transmembrane region" description="Helical" evidence="2">
    <location>
        <begin position="119"/>
        <end position="140"/>
    </location>
</feature>
<dbReference type="VEuPathDB" id="FungiDB:VP01_139g2"/>
<dbReference type="EMBL" id="LAVV01004443">
    <property type="protein sequence ID" value="KNZ61441.1"/>
    <property type="molecule type" value="Genomic_DNA"/>
</dbReference>
<evidence type="ECO:0000256" key="1">
    <source>
        <dbReference type="SAM" id="MobiDB-lite"/>
    </source>
</evidence>
<keyword evidence="2" id="KW-0472">Membrane</keyword>
<keyword evidence="2" id="KW-0812">Transmembrane</keyword>
<keyword evidence="2" id="KW-1133">Transmembrane helix</keyword>
<dbReference type="Proteomes" id="UP000037035">
    <property type="component" value="Unassembled WGS sequence"/>
</dbReference>
<proteinExistence type="predicted"/>
<feature type="transmembrane region" description="Helical" evidence="2">
    <location>
        <begin position="190"/>
        <end position="213"/>
    </location>
</feature>
<evidence type="ECO:0000256" key="2">
    <source>
        <dbReference type="SAM" id="Phobius"/>
    </source>
</evidence>
<feature type="compositionally biased region" description="Basic and acidic residues" evidence="1">
    <location>
        <begin position="340"/>
        <end position="349"/>
    </location>
</feature>
<feature type="compositionally biased region" description="Polar residues" evidence="1">
    <location>
        <begin position="354"/>
        <end position="364"/>
    </location>
</feature>
<keyword evidence="4" id="KW-1185">Reference proteome</keyword>
<name>A0A0L6VKZ8_9BASI</name>
<feature type="compositionally biased region" description="Polar residues" evidence="1">
    <location>
        <begin position="327"/>
        <end position="339"/>
    </location>
</feature>
<accession>A0A0L6VKZ8</accession>
<protein>
    <submittedName>
        <fullName evidence="3">Uncharacterized protein</fullName>
    </submittedName>
</protein>
<dbReference type="AlphaFoldDB" id="A0A0L6VKZ8"/>
<reference evidence="3 4" key="1">
    <citation type="submission" date="2015-08" db="EMBL/GenBank/DDBJ databases">
        <title>Next Generation Sequencing and Analysis of the Genome of Puccinia sorghi L Schw, the Causal Agent of Maize Common Rust.</title>
        <authorList>
            <person name="Rochi L."/>
            <person name="Burguener G."/>
            <person name="Darino M."/>
            <person name="Turjanski A."/>
            <person name="Kreff E."/>
            <person name="Dieguez M.J."/>
            <person name="Sacco F."/>
        </authorList>
    </citation>
    <scope>NUCLEOTIDE SEQUENCE [LARGE SCALE GENOMIC DNA]</scope>
    <source>
        <strain evidence="3 4">RO10H11247</strain>
    </source>
</reference>
<feature type="region of interest" description="Disordered" evidence="1">
    <location>
        <begin position="483"/>
        <end position="503"/>
    </location>
</feature>
<gene>
    <name evidence="3" type="ORF">VP01_139g2</name>
</gene>
<feature type="transmembrane region" description="Helical" evidence="2">
    <location>
        <begin position="160"/>
        <end position="178"/>
    </location>
</feature>
<feature type="region of interest" description="Disordered" evidence="1">
    <location>
        <begin position="318"/>
        <end position="364"/>
    </location>
</feature>
<evidence type="ECO:0000313" key="4">
    <source>
        <dbReference type="Proteomes" id="UP000037035"/>
    </source>
</evidence>
<comment type="caution">
    <text evidence="3">The sequence shown here is derived from an EMBL/GenBank/DDBJ whole genome shotgun (WGS) entry which is preliminary data.</text>
</comment>
<evidence type="ECO:0000313" key="3">
    <source>
        <dbReference type="EMBL" id="KNZ61441.1"/>
    </source>
</evidence>